<proteinExistence type="predicted"/>
<dbReference type="PANTHER" id="PTHR40064">
    <property type="entry name" value="MEMBRANE PROTEIN-RELATED"/>
    <property type="match status" value="1"/>
</dbReference>
<dbReference type="OrthoDB" id="357521at2"/>
<evidence type="ECO:0000256" key="1">
    <source>
        <dbReference type="ARBA" id="ARBA00004651"/>
    </source>
</evidence>
<keyword evidence="2" id="KW-1003">Cell membrane</keyword>
<sequence length="69" mass="7325">MKIVIASVLAILIAQVLSLENTISARIIALLSVLDTRTATLKTAGARISLTILVFVVATTVFHFLGFSP</sequence>
<keyword evidence="3 6" id="KW-0812">Transmembrane</keyword>
<dbReference type="KEGG" id="abae:CL176_00590"/>
<evidence type="ECO:0000256" key="3">
    <source>
        <dbReference type="ARBA" id="ARBA00022692"/>
    </source>
</evidence>
<dbReference type="PANTHER" id="PTHR40064:SF1">
    <property type="entry name" value="MEMBRANE PROTEIN"/>
    <property type="match status" value="1"/>
</dbReference>
<organism evidence="7 8">
    <name type="scientific">Suicoccus acidiformans</name>
    <dbReference type="NCBI Taxonomy" id="2036206"/>
    <lineage>
        <taxon>Bacteria</taxon>
        <taxon>Bacillati</taxon>
        <taxon>Bacillota</taxon>
        <taxon>Bacilli</taxon>
        <taxon>Lactobacillales</taxon>
        <taxon>Aerococcaceae</taxon>
        <taxon>Suicoccus</taxon>
    </lineage>
</organism>
<dbReference type="InterPro" id="IPR010343">
    <property type="entry name" value="ArAE_1"/>
</dbReference>
<keyword evidence="4 6" id="KW-1133">Transmembrane helix</keyword>
<accession>A0A347WNM6</accession>
<dbReference type="InterPro" id="IPR052984">
    <property type="entry name" value="UPF0421"/>
</dbReference>
<keyword evidence="5 6" id="KW-0472">Membrane</keyword>
<evidence type="ECO:0000313" key="8">
    <source>
        <dbReference type="Proteomes" id="UP000263232"/>
    </source>
</evidence>
<dbReference type="AlphaFoldDB" id="A0A347WNM6"/>
<keyword evidence="8" id="KW-1185">Reference proteome</keyword>
<evidence type="ECO:0000313" key="7">
    <source>
        <dbReference type="EMBL" id="AXY26683.1"/>
    </source>
</evidence>
<dbReference type="EMBL" id="CP023434">
    <property type="protein sequence ID" value="AXY26683.1"/>
    <property type="molecule type" value="Genomic_DNA"/>
</dbReference>
<evidence type="ECO:0000256" key="5">
    <source>
        <dbReference type="ARBA" id="ARBA00023136"/>
    </source>
</evidence>
<feature type="transmembrane region" description="Helical" evidence="6">
    <location>
        <begin position="44"/>
        <end position="65"/>
    </location>
</feature>
<comment type="subcellular location">
    <subcellularLocation>
        <location evidence="1">Cell membrane</location>
        <topology evidence="1">Multi-pass membrane protein</topology>
    </subcellularLocation>
</comment>
<protein>
    <submittedName>
        <fullName evidence="7">Uncharacterized protein</fullName>
    </submittedName>
</protein>
<evidence type="ECO:0000256" key="4">
    <source>
        <dbReference type="ARBA" id="ARBA00022989"/>
    </source>
</evidence>
<evidence type="ECO:0000256" key="6">
    <source>
        <dbReference type="SAM" id="Phobius"/>
    </source>
</evidence>
<dbReference type="Pfam" id="PF06081">
    <property type="entry name" value="ArAE_1"/>
    <property type="match status" value="1"/>
</dbReference>
<reference evidence="7 8" key="1">
    <citation type="submission" date="2017-09" db="EMBL/GenBank/DDBJ databases">
        <title>Complete genome sequence of Oxytococcus suis strain ZY16052.</title>
        <authorList>
            <person name="Li F."/>
        </authorList>
    </citation>
    <scope>NUCLEOTIDE SEQUENCE [LARGE SCALE GENOMIC DNA]</scope>
    <source>
        <strain evidence="7 8">ZY16052</strain>
    </source>
</reference>
<gene>
    <name evidence="7" type="ORF">CL176_00590</name>
</gene>
<dbReference type="GO" id="GO:0005886">
    <property type="term" value="C:plasma membrane"/>
    <property type="evidence" value="ECO:0007669"/>
    <property type="project" value="UniProtKB-SubCell"/>
</dbReference>
<name>A0A347WNM6_9LACT</name>
<dbReference type="Proteomes" id="UP000263232">
    <property type="component" value="Chromosome"/>
</dbReference>
<evidence type="ECO:0000256" key="2">
    <source>
        <dbReference type="ARBA" id="ARBA00022475"/>
    </source>
</evidence>